<feature type="compositionally biased region" description="Pro residues" evidence="1">
    <location>
        <begin position="384"/>
        <end position="396"/>
    </location>
</feature>
<dbReference type="Gene3D" id="1.10.287.110">
    <property type="entry name" value="DnaJ domain"/>
    <property type="match status" value="1"/>
</dbReference>
<protein>
    <submittedName>
        <fullName evidence="3">DnaJ-like protein</fullName>
    </submittedName>
</protein>
<dbReference type="Pfam" id="PF00226">
    <property type="entry name" value="DnaJ"/>
    <property type="match status" value="1"/>
</dbReference>
<dbReference type="CDD" id="cd06257">
    <property type="entry name" value="DnaJ"/>
    <property type="match status" value="1"/>
</dbReference>
<evidence type="ECO:0000313" key="4">
    <source>
        <dbReference type="Proteomes" id="UP001363151"/>
    </source>
</evidence>
<dbReference type="SMART" id="SM00271">
    <property type="entry name" value="DnaJ"/>
    <property type="match status" value="1"/>
</dbReference>
<reference evidence="3 4" key="1">
    <citation type="submission" date="2024-03" db="EMBL/GenBank/DDBJ databases">
        <title>Aureococcus anophagefferens CCMP1851 and Kratosvirus quantuckense: Draft genome of a second virus-susceptible host strain in the model system.</title>
        <authorList>
            <person name="Chase E."/>
            <person name="Truchon A.R."/>
            <person name="Schepens W."/>
            <person name="Wilhelm S.W."/>
        </authorList>
    </citation>
    <scope>NUCLEOTIDE SEQUENCE [LARGE SCALE GENOMIC DNA]</scope>
    <source>
        <strain evidence="3 4">CCMP1851</strain>
    </source>
</reference>
<evidence type="ECO:0000256" key="1">
    <source>
        <dbReference type="SAM" id="MobiDB-lite"/>
    </source>
</evidence>
<dbReference type="PRINTS" id="PR00625">
    <property type="entry name" value="JDOMAIN"/>
</dbReference>
<dbReference type="SUPFAM" id="SSF46565">
    <property type="entry name" value="Chaperone J-domain"/>
    <property type="match status" value="1"/>
</dbReference>
<feature type="region of interest" description="Disordered" evidence="1">
    <location>
        <begin position="381"/>
        <end position="402"/>
    </location>
</feature>
<dbReference type="PANTHER" id="PTHR44272:SF3">
    <property type="entry name" value="J DOMAIN-CONTAINING PROTEIN"/>
    <property type="match status" value="1"/>
</dbReference>
<keyword evidence="4" id="KW-1185">Reference proteome</keyword>
<dbReference type="PANTHER" id="PTHR44272">
    <property type="entry name" value="DNAJ DOMAIN (PROKARYOTIC HEAT SHOCK PROTEIN)"/>
    <property type="match status" value="1"/>
</dbReference>
<dbReference type="InterPro" id="IPR018253">
    <property type="entry name" value="DnaJ_domain_CS"/>
</dbReference>
<comment type="caution">
    <text evidence="3">The sequence shown here is derived from an EMBL/GenBank/DDBJ whole genome shotgun (WGS) entry which is preliminary data.</text>
</comment>
<accession>A0ABR1G091</accession>
<dbReference type="InterPro" id="IPR036869">
    <property type="entry name" value="J_dom_sf"/>
</dbReference>
<dbReference type="InterPro" id="IPR052812">
    <property type="entry name" value="Plant_DnaJ_domain"/>
</dbReference>
<evidence type="ECO:0000313" key="3">
    <source>
        <dbReference type="EMBL" id="KAK7241882.1"/>
    </source>
</evidence>
<feature type="domain" description="J" evidence="2">
    <location>
        <begin position="12"/>
        <end position="79"/>
    </location>
</feature>
<name>A0ABR1G091_AURAN</name>
<dbReference type="InterPro" id="IPR001623">
    <property type="entry name" value="DnaJ_domain"/>
</dbReference>
<evidence type="ECO:0000259" key="2">
    <source>
        <dbReference type="PROSITE" id="PS50076"/>
    </source>
</evidence>
<dbReference type="PROSITE" id="PS00636">
    <property type="entry name" value="DNAJ_1"/>
    <property type="match status" value="1"/>
</dbReference>
<gene>
    <name evidence="3" type="primary">dnaJ</name>
    <name evidence="3" type="ORF">SO694_00019334</name>
</gene>
<organism evidence="3 4">
    <name type="scientific">Aureococcus anophagefferens</name>
    <name type="common">Harmful bloom alga</name>
    <dbReference type="NCBI Taxonomy" id="44056"/>
    <lineage>
        <taxon>Eukaryota</taxon>
        <taxon>Sar</taxon>
        <taxon>Stramenopiles</taxon>
        <taxon>Ochrophyta</taxon>
        <taxon>Pelagophyceae</taxon>
        <taxon>Pelagomonadales</taxon>
        <taxon>Pelagomonadaceae</taxon>
        <taxon>Aureococcus</taxon>
    </lineage>
</organism>
<sequence length="424" mass="44899">MTEPAAPEPKVDLYALLGAEKSDDQHTITKKYKKMALKFHPDRNRGDGQEAAAEKFKAIADAYAVLSDPNRRHQYDLHGDAGDAKDTNAFETVDVKNANWATRFLLAQVSKLGVPIPTSISADVLSQAAVLAEDAAARAALPLLDFGVAHGGTVKLGSAAFYRVAVDARTAAAGLLLAAKSKRRNDKFRLIVFDGRGAVRRMAESLFPEKADRSRGAASKCRLFVLPVPTLLVGMPFPTAGEEHLPPVCAALDTLEERSAAEPPFREPGEYLVALYSDNLLSSLDYTLAAAPADLDAPGIRAMEASAEGLRGKKKDLADFGDRFGVAFEDFVEKKNALAAAQEVLVALDAESKQHETDVSELRGAHDWAQSALLERAFAGCAPPKAPTAPPPPPPARGLSFSAAFGSRAPAAPSGPVAAKGLGL</sequence>
<dbReference type="Proteomes" id="UP001363151">
    <property type="component" value="Unassembled WGS sequence"/>
</dbReference>
<dbReference type="EMBL" id="JBBJCI010000152">
    <property type="protein sequence ID" value="KAK7241882.1"/>
    <property type="molecule type" value="Genomic_DNA"/>
</dbReference>
<dbReference type="PROSITE" id="PS50076">
    <property type="entry name" value="DNAJ_2"/>
    <property type="match status" value="1"/>
</dbReference>
<proteinExistence type="predicted"/>